<dbReference type="SUPFAM" id="SSF51294">
    <property type="entry name" value="Hedgehog/intein (Hint) domain"/>
    <property type="match status" value="1"/>
</dbReference>
<comment type="caution">
    <text evidence="2">The sequence shown here is derived from an EMBL/GenBank/DDBJ whole genome shotgun (WGS) entry which is preliminary data.</text>
</comment>
<accession>A0A511B602</accession>
<dbReference type="RefSeq" id="WP_146858541.1">
    <property type="nucleotide sequence ID" value="NZ_BARK01000019.1"/>
</dbReference>
<organism evidence="2 3">
    <name type="scientific">Gluconobacter kanchanaburiensis NBRC 103587</name>
    <dbReference type="NCBI Taxonomy" id="1307948"/>
    <lineage>
        <taxon>Bacteria</taxon>
        <taxon>Pseudomonadati</taxon>
        <taxon>Pseudomonadota</taxon>
        <taxon>Alphaproteobacteria</taxon>
        <taxon>Acetobacterales</taxon>
        <taxon>Acetobacteraceae</taxon>
        <taxon>Gluconobacter</taxon>
    </lineage>
</organism>
<dbReference type="InterPro" id="IPR036844">
    <property type="entry name" value="Hint_dom_sf"/>
</dbReference>
<dbReference type="OrthoDB" id="6305173at2"/>
<evidence type="ECO:0000256" key="1">
    <source>
        <dbReference type="SAM" id="MobiDB-lite"/>
    </source>
</evidence>
<sequence>MTANPSRFELGQPPEHQGHLQARCNYNGYAGQTVVLSHDSSTPVHLQEACFLTGALIATRDGESLVETFEIGDRVISPKGEKRTLT</sequence>
<name>A0A511B602_9PROT</name>
<gene>
    <name evidence="2" type="ORF">GKA01_03300</name>
</gene>
<dbReference type="EMBL" id="BJVA01000001">
    <property type="protein sequence ID" value="GEK95133.1"/>
    <property type="molecule type" value="Genomic_DNA"/>
</dbReference>
<reference evidence="2 3" key="1">
    <citation type="submission" date="2019-07" db="EMBL/GenBank/DDBJ databases">
        <title>Whole genome shotgun sequence of Gluconobacter kanchanaburiensis NBRC 103587.</title>
        <authorList>
            <person name="Hosoyama A."/>
            <person name="Uohara A."/>
            <person name="Ohji S."/>
            <person name="Ichikawa N."/>
        </authorList>
    </citation>
    <scope>NUCLEOTIDE SEQUENCE [LARGE SCALE GENOMIC DNA]</scope>
    <source>
        <strain evidence="2 3">NBRC 103587</strain>
    </source>
</reference>
<proteinExistence type="predicted"/>
<dbReference type="AlphaFoldDB" id="A0A511B602"/>
<evidence type="ECO:0000313" key="2">
    <source>
        <dbReference type="EMBL" id="GEK95133.1"/>
    </source>
</evidence>
<dbReference type="Proteomes" id="UP000321079">
    <property type="component" value="Unassembled WGS sequence"/>
</dbReference>
<evidence type="ECO:0000313" key="3">
    <source>
        <dbReference type="Proteomes" id="UP000321079"/>
    </source>
</evidence>
<keyword evidence="3" id="KW-1185">Reference proteome</keyword>
<feature type="region of interest" description="Disordered" evidence="1">
    <location>
        <begin position="1"/>
        <end position="20"/>
    </location>
</feature>
<protein>
    <submittedName>
        <fullName evidence="2">Uncharacterized protein</fullName>
    </submittedName>
</protein>